<evidence type="ECO:0000256" key="7">
    <source>
        <dbReference type="RuleBase" id="RU364126"/>
    </source>
</evidence>
<evidence type="ECO:0000256" key="1">
    <source>
        <dbReference type="ARBA" id="ARBA00007229"/>
    </source>
</evidence>
<keyword evidence="3 7" id="KW-0808">Transferase</keyword>
<sequence length="517" mass="58843">GNANLVLALLEERVILRLHKMRRDSPITKEVEYEEMNRVCREAFFCRAVMVPLLGKAYIQPPIVARVQHKEIHLLDHLLLPQRPNFRHHKGITFGYVNIYPDYALLPERLTNPPRLAPPHTNTPAVVCSSRGKCARLRDSFAHDNSLEDVSCVPTTVANVLLQKCINKSCILSDPVLNGDLCQLPSVNRKASKSCLHKYKSWHQAGSTKVTEPTFCVEIKPKQGWIPHSQQHHTKCTFCLNQYLKLSNGAINKISQYCPLDLFSGDEKRMKKALKALLRTPQNNLKIFKDGQLVYSDESSQTLNNILRQWLEPSSLASEETSSLIDNFCSLVHHALTTDLLGPVDFRPLDNQFIPLICPPLRSSSLQDSPVEKLQPCDLSYQPLPNNCILERILWIQKLQQYDTDTVNHMLWQYRGCDDYDYVTNLQDPDSHQLCLDPVQRYLLATTAKDCSILIAFQRLRSKSPVPAQHLTVDPASNAQYVFNIGVSDLDPKPLSCVEKHRKRDADIQYACSHLLQ</sequence>
<evidence type="ECO:0000256" key="6">
    <source>
        <dbReference type="ARBA" id="ARBA00022840"/>
    </source>
</evidence>
<dbReference type="PANTHER" id="PTHR14456:SF2">
    <property type="entry name" value="INOSITOL-PENTAKISPHOSPHATE 2-KINASE"/>
    <property type="match status" value="1"/>
</dbReference>
<feature type="non-terminal residue" evidence="8">
    <location>
        <position position="1"/>
    </location>
</feature>
<dbReference type="InterPro" id="IPR043001">
    <property type="entry name" value="IP5_2-K_N_lobe"/>
</dbReference>
<evidence type="ECO:0000313" key="8">
    <source>
        <dbReference type="EMBL" id="JAT25645.1"/>
    </source>
</evidence>
<comment type="catalytic activity">
    <reaction evidence="7">
        <text>1D-myo-inositol 1,3,4,5,6-pentakisphosphate + ATP = 1D-myo-inositol hexakisphosphate + ADP + H(+)</text>
        <dbReference type="Rhea" id="RHEA:20313"/>
        <dbReference type="ChEBI" id="CHEBI:15378"/>
        <dbReference type="ChEBI" id="CHEBI:30616"/>
        <dbReference type="ChEBI" id="CHEBI:57733"/>
        <dbReference type="ChEBI" id="CHEBI:58130"/>
        <dbReference type="ChEBI" id="CHEBI:456216"/>
        <dbReference type="EC" id="2.7.1.158"/>
    </reaction>
</comment>
<evidence type="ECO:0000256" key="5">
    <source>
        <dbReference type="ARBA" id="ARBA00022777"/>
    </source>
</evidence>
<gene>
    <name evidence="8" type="ORF">g.3380</name>
</gene>
<evidence type="ECO:0000256" key="4">
    <source>
        <dbReference type="ARBA" id="ARBA00022741"/>
    </source>
</evidence>
<reference evidence="8" key="1">
    <citation type="submission" date="2015-11" db="EMBL/GenBank/DDBJ databases">
        <title>De novo transcriptome assembly of four potential Pierce s Disease insect vectors from Arizona vineyards.</title>
        <authorList>
            <person name="Tassone E.E."/>
        </authorList>
    </citation>
    <scope>NUCLEOTIDE SEQUENCE</scope>
</reference>
<dbReference type="GO" id="GO:0032958">
    <property type="term" value="P:inositol phosphate biosynthetic process"/>
    <property type="evidence" value="ECO:0007669"/>
    <property type="project" value="TreeGrafter"/>
</dbReference>
<dbReference type="EC" id="2.7.1.158" evidence="2 7"/>
<dbReference type="GO" id="GO:0035299">
    <property type="term" value="F:inositol-1,3,4,5,6-pentakisphosphate 2-kinase activity"/>
    <property type="evidence" value="ECO:0007669"/>
    <property type="project" value="UniProtKB-EC"/>
</dbReference>
<protein>
    <recommendedName>
        <fullName evidence="2 7">Inositol-pentakisphosphate 2-kinase</fullName>
        <ecNumber evidence="2 7">2.7.1.158</ecNumber>
    </recommendedName>
</protein>
<dbReference type="GO" id="GO:0005634">
    <property type="term" value="C:nucleus"/>
    <property type="evidence" value="ECO:0007669"/>
    <property type="project" value="TreeGrafter"/>
</dbReference>
<comment type="similarity">
    <text evidence="1">Belongs to the IPK1 type 2 family.</text>
</comment>
<accession>A0A1B6LPL9</accession>
<evidence type="ECO:0000256" key="2">
    <source>
        <dbReference type="ARBA" id="ARBA00012023"/>
    </source>
</evidence>
<dbReference type="PANTHER" id="PTHR14456">
    <property type="entry name" value="INOSITOL POLYPHOSPHATE KINASE 1"/>
    <property type="match status" value="1"/>
</dbReference>
<evidence type="ECO:0000256" key="3">
    <source>
        <dbReference type="ARBA" id="ARBA00022679"/>
    </source>
</evidence>
<comment type="domain">
    <text evidence="7">The EXKPK motif is conserved in inositol-pentakisphosphate 2-kinases of both family 1 and 2.</text>
</comment>
<keyword evidence="5 7" id="KW-0418">Kinase</keyword>
<dbReference type="InterPro" id="IPR009286">
    <property type="entry name" value="Ins_P5_2-kin"/>
</dbReference>
<comment type="function">
    <text evidence="7">Phosphorylates Ins(1,3,4,5,6)P5 at position 2 to form Ins(1,2,3,4,5,6)P6 (InsP6 or phytate).</text>
</comment>
<dbReference type="GO" id="GO:0005524">
    <property type="term" value="F:ATP binding"/>
    <property type="evidence" value="ECO:0007669"/>
    <property type="project" value="UniProtKB-KW"/>
</dbReference>
<dbReference type="EMBL" id="GEBQ01014332">
    <property type="protein sequence ID" value="JAT25645.1"/>
    <property type="molecule type" value="Transcribed_RNA"/>
</dbReference>
<dbReference type="Gene3D" id="3.30.200.110">
    <property type="entry name" value="Inositol-pentakisphosphate 2-kinase, N-lobe"/>
    <property type="match status" value="1"/>
</dbReference>
<dbReference type="AlphaFoldDB" id="A0A1B6LPL9"/>
<keyword evidence="4 7" id="KW-0547">Nucleotide-binding</keyword>
<organism evidence="8">
    <name type="scientific">Graphocephala atropunctata</name>
    <dbReference type="NCBI Taxonomy" id="36148"/>
    <lineage>
        <taxon>Eukaryota</taxon>
        <taxon>Metazoa</taxon>
        <taxon>Ecdysozoa</taxon>
        <taxon>Arthropoda</taxon>
        <taxon>Hexapoda</taxon>
        <taxon>Insecta</taxon>
        <taxon>Pterygota</taxon>
        <taxon>Neoptera</taxon>
        <taxon>Paraneoptera</taxon>
        <taxon>Hemiptera</taxon>
        <taxon>Auchenorrhyncha</taxon>
        <taxon>Membracoidea</taxon>
        <taxon>Cicadellidae</taxon>
        <taxon>Cicadellinae</taxon>
        <taxon>Cicadellini</taxon>
        <taxon>Graphocephala</taxon>
    </lineage>
</organism>
<proteinExistence type="inferred from homology"/>
<keyword evidence="6 7" id="KW-0067">ATP-binding</keyword>
<name>A0A1B6LPL9_9HEMI</name>
<dbReference type="Pfam" id="PF06090">
    <property type="entry name" value="Ins_P5_2-kin"/>
    <property type="match status" value="1"/>
</dbReference>